<feature type="transmembrane region" description="Helical" evidence="2">
    <location>
        <begin position="42"/>
        <end position="66"/>
    </location>
</feature>
<evidence type="ECO:0000313" key="4">
    <source>
        <dbReference type="EMBL" id="SKA09418.1"/>
    </source>
</evidence>
<keyword evidence="2" id="KW-1133">Transmembrane helix</keyword>
<dbReference type="InterPro" id="IPR055568">
    <property type="entry name" value="DUF7144"/>
</dbReference>
<dbReference type="Proteomes" id="UP000190637">
    <property type="component" value="Unassembled WGS sequence"/>
</dbReference>
<feature type="transmembrane region" description="Helical" evidence="2">
    <location>
        <begin position="99"/>
        <end position="116"/>
    </location>
</feature>
<dbReference type="OrthoDB" id="4482242at2"/>
<evidence type="ECO:0000259" key="3">
    <source>
        <dbReference type="Pfam" id="PF23636"/>
    </source>
</evidence>
<evidence type="ECO:0000313" key="5">
    <source>
        <dbReference type="Proteomes" id="UP000190637"/>
    </source>
</evidence>
<dbReference type="RefSeq" id="WP_078761753.1">
    <property type="nucleotide sequence ID" value="NZ_FUWS01000006.1"/>
</dbReference>
<sequence>MRVNGWVAFAATMMLLAGVFNILHGLVSWFRPGFFATSEGNLLLFGFTGWGVLLTLWGILMVVTAFSLLSGATWARVLTIAVVGVNAVAQLAFLNSFPWWSAIMIALDVLAIYGLTARWPATAAAGPGERAEGSGISMPEQRSGMHSEGAHTPQGAHERHRT</sequence>
<dbReference type="AlphaFoldDB" id="A0A1T4R1E1"/>
<dbReference type="EMBL" id="FUWS01000006">
    <property type="protein sequence ID" value="SKA09418.1"/>
    <property type="molecule type" value="Genomic_DNA"/>
</dbReference>
<feature type="domain" description="DUF7144" evidence="3">
    <location>
        <begin position="6"/>
        <end position="119"/>
    </location>
</feature>
<dbReference type="Pfam" id="PF23636">
    <property type="entry name" value="DUF7144"/>
    <property type="match status" value="1"/>
</dbReference>
<dbReference type="STRING" id="1122192.SAMN02745673_02413"/>
<evidence type="ECO:0000256" key="1">
    <source>
        <dbReference type="SAM" id="MobiDB-lite"/>
    </source>
</evidence>
<gene>
    <name evidence="4" type="ORF">SAMN02745673_02413</name>
</gene>
<organism evidence="4 5">
    <name type="scientific">Marinactinospora thermotolerans DSM 45154</name>
    <dbReference type="NCBI Taxonomy" id="1122192"/>
    <lineage>
        <taxon>Bacteria</taxon>
        <taxon>Bacillati</taxon>
        <taxon>Actinomycetota</taxon>
        <taxon>Actinomycetes</taxon>
        <taxon>Streptosporangiales</taxon>
        <taxon>Nocardiopsidaceae</taxon>
        <taxon>Marinactinospora</taxon>
    </lineage>
</organism>
<feature type="transmembrane region" description="Helical" evidence="2">
    <location>
        <begin position="73"/>
        <end position="93"/>
    </location>
</feature>
<evidence type="ECO:0000256" key="2">
    <source>
        <dbReference type="SAM" id="Phobius"/>
    </source>
</evidence>
<keyword evidence="5" id="KW-1185">Reference proteome</keyword>
<name>A0A1T4R1E1_9ACTN</name>
<feature type="transmembrane region" description="Helical" evidence="2">
    <location>
        <begin position="7"/>
        <end position="30"/>
    </location>
</feature>
<keyword evidence="2" id="KW-0472">Membrane</keyword>
<keyword evidence="2" id="KW-0812">Transmembrane</keyword>
<reference evidence="4 5" key="1">
    <citation type="submission" date="2017-02" db="EMBL/GenBank/DDBJ databases">
        <authorList>
            <person name="Peterson S.W."/>
        </authorList>
    </citation>
    <scope>NUCLEOTIDE SEQUENCE [LARGE SCALE GENOMIC DNA]</scope>
    <source>
        <strain evidence="4 5">DSM 45154</strain>
    </source>
</reference>
<proteinExistence type="predicted"/>
<protein>
    <recommendedName>
        <fullName evidence="3">DUF7144 domain-containing protein</fullName>
    </recommendedName>
</protein>
<feature type="region of interest" description="Disordered" evidence="1">
    <location>
        <begin position="125"/>
        <end position="162"/>
    </location>
</feature>
<accession>A0A1T4R1E1</accession>